<sequence>MITLRGRDPKVDRADATLHRLSAALPPATAQSGLTRATARVRRWWSALRRRIAGDV</sequence>
<evidence type="ECO:0000313" key="2">
    <source>
        <dbReference type="Proteomes" id="UP000023435"/>
    </source>
</evidence>
<accession>A0A120AG47</accession>
<protein>
    <submittedName>
        <fullName evidence="1">Uncharacterized protein</fullName>
    </submittedName>
</protein>
<evidence type="ECO:0000313" key="1">
    <source>
        <dbReference type="EMBL" id="KWS04040.1"/>
    </source>
</evidence>
<proteinExistence type="predicted"/>
<name>A0A120AG47_9GAMM</name>
<organism evidence="1 2">
    <name type="scientific">Lysobacter capsici AZ78</name>
    <dbReference type="NCBI Taxonomy" id="1444315"/>
    <lineage>
        <taxon>Bacteria</taxon>
        <taxon>Pseudomonadati</taxon>
        <taxon>Pseudomonadota</taxon>
        <taxon>Gammaproteobacteria</taxon>
        <taxon>Lysobacterales</taxon>
        <taxon>Lysobacteraceae</taxon>
        <taxon>Lysobacter</taxon>
    </lineage>
</organism>
<dbReference type="AlphaFoldDB" id="A0A120AG47"/>
<keyword evidence="2" id="KW-1185">Reference proteome</keyword>
<reference evidence="1 2" key="1">
    <citation type="journal article" date="2014" name="Genome Announc.">
        <title>Draft Genome Sequence of Lysobacter capsici AZ78, a Bacterium Antagonistic to Plant-Pathogenic Oomycetes.</title>
        <authorList>
            <person name="Puopolo G."/>
            <person name="Sonego P."/>
            <person name="Engelen K."/>
            <person name="Pertot I."/>
        </authorList>
    </citation>
    <scope>NUCLEOTIDE SEQUENCE [LARGE SCALE GENOMIC DNA]</scope>
    <source>
        <strain evidence="1 2">AZ78</strain>
    </source>
</reference>
<comment type="caution">
    <text evidence="1">The sequence shown here is derived from an EMBL/GenBank/DDBJ whole genome shotgun (WGS) entry which is preliminary data.</text>
</comment>
<dbReference type="Proteomes" id="UP000023435">
    <property type="component" value="Unassembled WGS sequence"/>
</dbReference>
<gene>
    <name evidence="1" type="ORF">AZ78_1589</name>
</gene>
<dbReference type="EMBL" id="JAJA02000001">
    <property type="protein sequence ID" value="KWS04040.1"/>
    <property type="molecule type" value="Genomic_DNA"/>
</dbReference>